<dbReference type="Proteomes" id="UP000011602">
    <property type="component" value="Unassembled WGS sequence"/>
</dbReference>
<dbReference type="OrthoDB" id="210530at2157"/>
<reference evidence="1 2" key="1">
    <citation type="journal article" date="2014" name="PLoS Genet.">
        <title>Phylogenetically driven sequencing of extremely halophilic archaea reveals strategies for static and dynamic osmo-response.</title>
        <authorList>
            <person name="Becker E.A."/>
            <person name="Seitzer P.M."/>
            <person name="Tritt A."/>
            <person name="Larsen D."/>
            <person name="Krusor M."/>
            <person name="Yao A.I."/>
            <person name="Wu D."/>
            <person name="Madern D."/>
            <person name="Eisen J.A."/>
            <person name="Darling A.E."/>
            <person name="Facciotti M.T."/>
        </authorList>
    </citation>
    <scope>NUCLEOTIDE SEQUENCE [LARGE SCALE GENOMIC DNA]</scope>
    <source>
        <strain evidence="1 2">JCM 12255</strain>
    </source>
</reference>
<dbReference type="Gene3D" id="3.30.429.10">
    <property type="entry name" value="Macrophage Migration Inhibitory Factor"/>
    <property type="match status" value="1"/>
</dbReference>
<protein>
    <submittedName>
        <fullName evidence="1">4-oxalocrotonate tautomerase</fullName>
    </submittedName>
</protein>
<name>L9WUP2_9EURY</name>
<accession>L9WUP2</accession>
<dbReference type="RefSeq" id="WP_007260130.1">
    <property type="nucleotide sequence ID" value="NZ_AOHZ01000068.1"/>
</dbReference>
<comment type="caution">
    <text evidence="1">The sequence shown here is derived from an EMBL/GenBank/DDBJ whole genome shotgun (WGS) entry which is preliminary data.</text>
</comment>
<organism evidence="1 2">
    <name type="scientific">Natronolimnohabitans innermongolicus JCM 12255</name>
    <dbReference type="NCBI Taxonomy" id="1227499"/>
    <lineage>
        <taxon>Archaea</taxon>
        <taxon>Methanobacteriati</taxon>
        <taxon>Methanobacteriota</taxon>
        <taxon>Stenosarchaea group</taxon>
        <taxon>Halobacteria</taxon>
        <taxon>Halobacteriales</taxon>
        <taxon>Natrialbaceae</taxon>
        <taxon>Natronolimnohabitans</taxon>
    </lineage>
</organism>
<gene>
    <name evidence="1" type="ORF">C493_14303</name>
</gene>
<dbReference type="eggNOG" id="arCOG02240">
    <property type="taxonomic scope" value="Archaea"/>
</dbReference>
<dbReference type="AlphaFoldDB" id="L9WUP2"/>
<proteinExistence type="predicted"/>
<dbReference type="STRING" id="1227499.C493_14303"/>
<sequence>MPHLQFETTVSLESAEKRAFSDEIADLYAEHMETGTDHVAVTVRTRTDGGFYLGRLEAGDDAVMLNADIREGRPFDQRRAFVRAAFETACDRWDVPIENMYGVLTEHGGEHFHEYDRVLSSWGDHETEEGV</sequence>
<evidence type="ECO:0000313" key="2">
    <source>
        <dbReference type="Proteomes" id="UP000011602"/>
    </source>
</evidence>
<dbReference type="EMBL" id="AOHZ01000068">
    <property type="protein sequence ID" value="ELY53209.1"/>
    <property type="molecule type" value="Genomic_DNA"/>
</dbReference>
<keyword evidence="2" id="KW-1185">Reference proteome</keyword>
<dbReference type="InterPro" id="IPR014347">
    <property type="entry name" value="Tautomerase/MIF_sf"/>
</dbReference>
<dbReference type="SUPFAM" id="SSF55331">
    <property type="entry name" value="Tautomerase/MIF"/>
    <property type="match status" value="1"/>
</dbReference>
<evidence type="ECO:0000313" key="1">
    <source>
        <dbReference type="EMBL" id="ELY53209.1"/>
    </source>
</evidence>